<evidence type="ECO:0000313" key="1">
    <source>
        <dbReference type="EMBL" id="GLS21002.1"/>
    </source>
</evidence>
<dbReference type="InterPro" id="IPR036520">
    <property type="entry name" value="UPF0759_sf"/>
</dbReference>
<gene>
    <name evidence="1" type="ORF">GCM10007874_40190</name>
</gene>
<dbReference type="Gene3D" id="3.20.20.410">
    <property type="entry name" value="Protein of unknown function UPF0759"/>
    <property type="match status" value="1"/>
</dbReference>
<dbReference type="PANTHER" id="PTHR30348:SF14">
    <property type="entry name" value="BLR8050 PROTEIN"/>
    <property type="match status" value="1"/>
</dbReference>
<dbReference type="InterPro" id="IPR002763">
    <property type="entry name" value="DUF72"/>
</dbReference>
<reference evidence="2" key="1">
    <citation type="journal article" date="2019" name="Int. J. Syst. Evol. Microbiol.">
        <title>The Global Catalogue of Microorganisms (GCM) 10K type strain sequencing project: providing services to taxonomists for standard genome sequencing and annotation.</title>
        <authorList>
            <consortium name="The Broad Institute Genomics Platform"/>
            <consortium name="The Broad Institute Genome Sequencing Center for Infectious Disease"/>
            <person name="Wu L."/>
            <person name="Ma J."/>
        </authorList>
    </citation>
    <scope>NUCLEOTIDE SEQUENCE [LARGE SCALE GENOMIC DNA]</scope>
    <source>
        <strain evidence="2">NBRC 101365</strain>
    </source>
</reference>
<comment type="caution">
    <text evidence="1">The sequence shown here is derived from an EMBL/GenBank/DDBJ whole genome shotgun (WGS) entry which is preliminary data.</text>
</comment>
<evidence type="ECO:0008006" key="3">
    <source>
        <dbReference type="Google" id="ProtNLM"/>
    </source>
</evidence>
<organism evidence="1 2">
    <name type="scientific">Labrys miyagiensis</name>
    <dbReference type="NCBI Taxonomy" id="346912"/>
    <lineage>
        <taxon>Bacteria</taxon>
        <taxon>Pseudomonadati</taxon>
        <taxon>Pseudomonadota</taxon>
        <taxon>Alphaproteobacteria</taxon>
        <taxon>Hyphomicrobiales</taxon>
        <taxon>Xanthobacteraceae</taxon>
        <taxon>Labrys</taxon>
    </lineage>
</organism>
<evidence type="ECO:0000313" key="2">
    <source>
        <dbReference type="Proteomes" id="UP001156882"/>
    </source>
</evidence>
<protein>
    <recommendedName>
        <fullName evidence="3">DUF72 domain-containing protein</fullName>
    </recommendedName>
</protein>
<dbReference type="EMBL" id="BSPC01000038">
    <property type="protein sequence ID" value="GLS21002.1"/>
    <property type="molecule type" value="Genomic_DNA"/>
</dbReference>
<keyword evidence="2" id="KW-1185">Reference proteome</keyword>
<sequence>MEKVALVGERLGPILVQLPPSLVFELVSVERLLQRLRSNISSNIAFEPRHPSWLEAGPLFKEYRVARVAADPPLLGDEFEARVTEQFGYLRLHGKPKVYYSSYSDDYISQLADVLLASKAALIWCIFDNTASGAAVQNALALKEALGKRSGSSRTIKD</sequence>
<name>A0ABQ6CKX3_9HYPH</name>
<dbReference type="Pfam" id="PF01904">
    <property type="entry name" value="DUF72"/>
    <property type="match status" value="1"/>
</dbReference>
<dbReference type="PANTHER" id="PTHR30348">
    <property type="entry name" value="UNCHARACTERIZED PROTEIN YECE"/>
    <property type="match status" value="1"/>
</dbReference>
<accession>A0ABQ6CKX3</accession>
<dbReference type="SUPFAM" id="SSF117396">
    <property type="entry name" value="TM1631-like"/>
    <property type="match status" value="1"/>
</dbReference>
<dbReference type="Proteomes" id="UP001156882">
    <property type="component" value="Unassembled WGS sequence"/>
</dbReference>
<proteinExistence type="predicted"/>